<dbReference type="OrthoDB" id="3543794at2"/>
<feature type="compositionally biased region" description="Basic and acidic residues" evidence="1">
    <location>
        <begin position="111"/>
        <end position="120"/>
    </location>
</feature>
<dbReference type="EMBL" id="VCKY01000047">
    <property type="protein sequence ID" value="TMR21149.1"/>
    <property type="molecule type" value="Genomic_DNA"/>
</dbReference>
<evidence type="ECO:0000256" key="1">
    <source>
        <dbReference type="SAM" id="MobiDB-lite"/>
    </source>
</evidence>
<evidence type="ECO:0000256" key="2">
    <source>
        <dbReference type="SAM" id="Phobius"/>
    </source>
</evidence>
<evidence type="ECO:0000313" key="3">
    <source>
        <dbReference type="EMBL" id="TMR21149.1"/>
    </source>
</evidence>
<feature type="transmembrane region" description="Helical" evidence="2">
    <location>
        <begin position="12"/>
        <end position="35"/>
    </location>
</feature>
<name>A0A5S4FKL5_9ACTN</name>
<dbReference type="RefSeq" id="WP_138667001.1">
    <property type="nucleotide sequence ID" value="NZ_VCKY01000047.1"/>
</dbReference>
<dbReference type="Proteomes" id="UP000309128">
    <property type="component" value="Unassembled WGS sequence"/>
</dbReference>
<protein>
    <submittedName>
        <fullName evidence="3">Uncharacterized protein</fullName>
    </submittedName>
</protein>
<accession>A0A5S4FKL5</accession>
<gene>
    <name evidence="3" type="ORF">ETD86_16330</name>
</gene>
<organism evidence="3 4">
    <name type="scientific">Nonomuraea turkmeniaca</name>
    <dbReference type="NCBI Taxonomy" id="103838"/>
    <lineage>
        <taxon>Bacteria</taxon>
        <taxon>Bacillati</taxon>
        <taxon>Actinomycetota</taxon>
        <taxon>Actinomycetes</taxon>
        <taxon>Streptosporangiales</taxon>
        <taxon>Streptosporangiaceae</taxon>
        <taxon>Nonomuraea</taxon>
    </lineage>
</organism>
<keyword evidence="2" id="KW-0812">Transmembrane</keyword>
<dbReference type="AlphaFoldDB" id="A0A5S4FKL5"/>
<feature type="region of interest" description="Disordered" evidence="1">
    <location>
        <begin position="87"/>
        <end position="120"/>
    </location>
</feature>
<reference evidence="3 4" key="1">
    <citation type="submission" date="2019-05" db="EMBL/GenBank/DDBJ databases">
        <title>Draft genome sequence of Nonomuraea turkmeniaca DSM 43926.</title>
        <authorList>
            <person name="Saricaoglu S."/>
            <person name="Isik K."/>
        </authorList>
    </citation>
    <scope>NUCLEOTIDE SEQUENCE [LARGE SCALE GENOMIC DNA]</scope>
    <source>
        <strain evidence="3 4">DSM 43926</strain>
    </source>
</reference>
<keyword evidence="2" id="KW-1133">Transmembrane helix</keyword>
<keyword evidence="2" id="KW-0472">Membrane</keyword>
<evidence type="ECO:0000313" key="4">
    <source>
        <dbReference type="Proteomes" id="UP000309128"/>
    </source>
</evidence>
<comment type="caution">
    <text evidence="3">The sequence shown here is derived from an EMBL/GenBank/DDBJ whole genome shotgun (WGS) entry which is preliminary data.</text>
</comment>
<keyword evidence="4" id="KW-1185">Reference proteome</keyword>
<sequence length="120" mass="13343">MLDVLGTIGSLVVVLLLIVVATLAISIVVLVALAAMAGSMIDWRRWWPRLTRTEARLTLKLSGSTVPERRRAELSGGTPRLRRRFLLGGAEPRKRRGFGGAPRRSAPWGHRPLERRSKLL</sequence>
<proteinExistence type="predicted"/>